<dbReference type="STRING" id="592010.GCWU000182_000168"/>
<dbReference type="InterPro" id="IPR002930">
    <property type="entry name" value="GCV_H"/>
</dbReference>
<organism evidence="2 3">
    <name type="scientific">Abiotrophia defectiva ATCC 49176</name>
    <dbReference type="NCBI Taxonomy" id="592010"/>
    <lineage>
        <taxon>Bacteria</taxon>
        <taxon>Bacillati</taxon>
        <taxon>Bacillota</taxon>
        <taxon>Bacilli</taxon>
        <taxon>Lactobacillales</taxon>
        <taxon>Aerococcaceae</taxon>
        <taxon>Abiotrophia</taxon>
    </lineage>
</organism>
<dbReference type="Proteomes" id="UP000019050">
    <property type="component" value="Unassembled WGS sequence"/>
</dbReference>
<evidence type="ECO:0000313" key="2">
    <source>
        <dbReference type="EMBL" id="ESK66480.1"/>
    </source>
</evidence>
<name>W1Q5E5_ABIDE</name>
<keyword evidence="1" id="KW-0450">Lipoyl</keyword>
<reference evidence="2" key="1">
    <citation type="submission" date="2013-06" db="EMBL/GenBank/DDBJ databases">
        <authorList>
            <person name="Weinstock G."/>
            <person name="Sodergren E."/>
            <person name="Clifton S."/>
            <person name="Fulton L."/>
            <person name="Fulton B."/>
            <person name="Courtney L."/>
            <person name="Fronick C."/>
            <person name="Harrison M."/>
            <person name="Strong C."/>
            <person name="Farmer C."/>
            <person name="Delahaunty K."/>
            <person name="Markovic C."/>
            <person name="Hall O."/>
            <person name="Minx P."/>
            <person name="Tomlinson C."/>
            <person name="Mitreva M."/>
            <person name="Nelson J."/>
            <person name="Hou S."/>
            <person name="Wollam A."/>
            <person name="Pepin K.H."/>
            <person name="Johnson M."/>
            <person name="Bhonagiri V."/>
            <person name="Nash W.E."/>
            <person name="Warren W."/>
            <person name="Chinwalla A."/>
            <person name="Mardis E.R."/>
            <person name="Wilson R.K."/>
        </authorList>
    </citation>
    <scope>NUCLEOTIDE SEQUENCE [LARGE SCALE GENOMIC DNA]</scope>
    <source>
        <strain evidence="2">ATCC 49176</strain>
    </source>
</reference>
<dbReference type="PANTHER" id="PTHR11715:SF3">
    <property type="entry name" value="GLYCINE CLEAVAGE SYSTEM H PROTEIN-RELATED"/>
    <property type="match status" value="1"/>
</dbReference>
<dbReference type="CDD" id="cd06848">
    <property type="entry name" value="GCS_H"/>
    <property type="match status" value="1"/>
</dbReference>
<dbReference type="Pfam" id="PF01597">
    <property type="entry name" value="GCV_H"/>
    <property type="match status" value="1"/>
</dbReference>
<dbReference type="AlphaFoldDB" id="W1Q5E5"/>
<comment type="caution">
    <text evidence="2">The sequence shown here is derived from an EMBL/GenBank/DDBJ whole genome shotgun (WGS) entry which is preliminary data.</text>
</comment>
<dbReference type="eggNOG" id="COG0509">
    <property type="taxonomic scope" value="Bacteria"/>
</dbReference>
<dbReference type="InterPro" id="IPR033753">
    <property type="entry name" value="GCV_H/Fam206"/>
</dbReference>
<dbReference type="GO" id="GO:0005829">
    <property type="term" value="C:cytosol"/>
    <property type="evidence" value="ECO:0007669"/>
    <property type="project" value="TreeGrafter"/>
</dbReference>
<dbReference type="Gene3D" id="2.40.50.100">
    <property type="match status" value="1"/>
</dbReference>
<dbReference type="HOGENOM" id="CLU_097408_3_1_9"/>
<dbReference type="SUPFAM" id="SSF51230">
    <property type="entry name" value="Single hybrid motif"/>
    <property type="match status" value="1"/>
</dbReference>
<dbReference type="OrthoDB" id="2401220at2"/>
<sequence length="119" mass="12930">MKKGLSTMKRYGNQLWVQVVGPDRYRIGMTDQLQCDAGDISYANIAPLGALDVDDTLVNLEASKAAIEVASPLKGQVVARNEAAETNPGLLDSKNPSDHWLIELSQVDTQAFEALAEEE</sequence>
<proteinExistence type="predicted"/>
<protein>
    <submittedName>
        <fullName evidence="2">Glycine cleavage H-protein</fullName>
    </submittedName>
</protein>
<evidence type="ECO:0000256" key="1">
    <source>
        <dbReference type="ARBA" id="ARBA00022823"/>
    </source>
</evidence>
<dbReference type="PANTHER" id="PTHR11715">
    <property type="entry name" value="GLYCINE CLEAVAGE SYSTEM H PROTEIN"/>
    <property type="match status" value="1"/>
</dbReference>
<accession>W1Q5E5</accession>
<dbReference type="GO" id="GO:0009249">
    <property type="term" value="P:protein lipoylation"/>
    <property type="evidence" value="ECO:0007669"/>
    <property type="project" value="TreeGrafter"/>
</dbReference>
<dbReference type="GO" id="GO:0005960">
    <property type="term" value="C:glycine cleavage complex"/>
    <property type="evidence" value="ECO:0007669"/>
    <property type="project" value="InterPro"/>
</dbReference>
<gene>
    <name evidence="2" type="ORF">GCWU000182_000168</name>
</gene>
<dbReference type="InterPro" id="IPR011053">
    <property type="entry name" value="Single_hybrid_motif"/>
</dbReference>
<keyword evidence="3" id="KW-1185">Reference proteome</keyword>
<evidence type="ECO:0000313" key="3">
    <source>
        <dbReference type="Proteomes" id="UP000019050"/>
    </source>
</evidence>
<dbReference type="EMBL" id="ACIN03000001">
    <property type="protein sequence ID" value="ESK66480.1"/>
    <property type="molecule type" value="Genomic_DNA"/>
</dbReference>
<dbReference type="GO" id="GO:0019464">
    <property type="term" value="P:glycine decarboxylation via glycine cleavage system"/>
    <property type="evidence" value="ECO:0007669"/>
    <property type="project" value="InterPro"/>
</dbReference>